<evidence type="ECO:0000313" key="2">
    <source>
        <dbReference type="Proteomes" id="UP001470230"/>
    </source>
</evidence>
<reference evidence="1 2" key="1">
    <citation type="submission" date="2024-04" db="EMBL/GenBank/DDBJ databases">
        <title>Tritrichomonas musculus Genome.</title>
        <authorList>
            <person name="Alves-Ferreira E."/>
            <person name="Grigg M."/>
            <person name="Lorenzi H."/>
            <person name="Galac M."/>
        </authorList>
    </citation>
    <scope>NUCLEOTIDE SEQUENCE [LARGE SCALE GENOMIC DNA]</scope>
    <source>
        <strain evidence="1 2">EAF2021</strain>
    </source>
</reference>
<dbReference type="EMBL" id="JAPFFF010000008">
    <property type="protein sequence ID" value="KAK8884384.1"/>
    <property type="molecule type" value="Genomic_DNA"/>
</dbReference>
<protein>
    <submittedName>
        <fullName evidence="1">Uncharacterized protein</fullName>
    </submittedName>
</protein>
<organism evidence="1 2">
    <name type="scientific">Tritrichomonas musculus</name>
    <dbReference type="NCBI Taxonomy" id="1915356"/>
    <lineage>
        <taxon>Eukaryota</taxon>
        <taxon>Metamonada</taxon>
        <taxon>Parabasalia</taxon>
        <taxon>Tritrichomonadida</taxon>
        <taxon>Tritrichomonadidae</taxon>
        <taxon>Tritrichomonas</taxon>
    </lineage>
</organism>
<evidence type="ECO:0000313" key="1">
    <source>
        <dbReference type="EMBL" id="KAK8884384.1"/>
    </source>
</evidence>
<name>A0ABR2JZT9_9EUKA</name>
<comment type="caution">
    <text evidence="1">The sequence shown here is derived from an EMBL/GenBank/DDBJ whole genome shotgun (WGS) entry which is preliminary data.</text>
</comment>
<proteinExistence type="predicted"/>
<keyword evidence="2" id="KW-1185">Reference proteome</keyword>
<gene>
    <name evidence="1" type="ORF">M9Y10_043494</name>
</gene>
<accession>A0ABR2JZT9</accession>
<dbReference type="Proteomes" id="UP001470230">
    <property type="component" value="Unassembled WGS sequence"/>
</dbReference>
<sequence>MDEVTCRIARPLTLSYQSTIERAIHKVRISTIFKPNEFQNAIFYVWHDDLSLDENNTKYSKEGEQSVVCLTQTSPNDQENQSNDSSYSKFHITIFKNSSIDQDSDSNNNNKSPTKECNFLSFLIDQDYMVNPSCVEITKQMGCPYHITLGVLSA</sequence>